<keyword evidence="3 12" id="KW-0812">Transmembrane</keyword>
<name>A0A7G9YWU0_9EURY</name>
<feature type="domain" description="CBS" evidence="13">
    <location>
        <begin position="545"/>
        <end position="609"/>
    </location>
</feature>
<gene>
    <name evidence="14" type="primary">clcB</name>
    <name evidence="14" type="ORF">BDIGKBFL_00031</name>
</gene>
<dbReference type="Pfam" id="PF00654">
    <property type="entry name" value="Voltage_CLC"/>
    <property type="match status" value="1"/>
</dbReference>
<comment type="subcellular location">
    <subcellularLocation>
        <location evidence="1">Membrane</location>
        <topology evidence="1">Multi-pass membrane protein</topology>
    </subcellularLocation>
</comment>
<evidence type="ECO:0000256" key="9">
    <source>
        <dbReference type="ARBA" id="ARBA00023214"/>
    </source>
</evidence>
<feature type="transmembrane region" description="Helical" evidence="12">
    <location>
        <begin position="355"/>
        <end position="376"/>
    </location>
</feature>
<keyword evidence="5" id="KW-0406">Ion transport</keyword>
<keyword evidence="7" id="KW-0486">Methionine biosynthesis</keyword>
<feature type="transmembrane region" description="Helical" evidence="12">
    <location>
        <begin position="427"/>
        <end position="450"/>
    </location>
</feature>
<dbReference type="SUPFAM" id="SSF54631">
    <property type="entry name" value="CBS-domain pair"/>
    <property type="match status" value="1"/>
</dbReference>
<organism evidence="14">
    <name type="scientific">Candidatus Methanophagaceae archaeon ANME-1 ERB6</name>
    <dbReference type="NCBI Taxonomy" id="2759912"/>
    <lineage>
        <taxon>Archaea</taxon>
        <taxon>Methanobacteriati</taxon>
        <taxon>Methanobacteriota</taxon>
        <taxon>Stenosarchaea group</taxon>
        <taxon>Methanomicrobia</taxon>
        <taxon>Candidatus Methanophagales</taxon>
        <taxon>Candidatus Methanophagaceae</taxon>
    </lineage>
</organism>
<evidence type="ECO:0000256" key="8">
    <source>
        <dbReference type="ARBA" id="ARBA00023173"/>
    </source>
</evidence>
<dbReference type="PANTHER" id="PTHR43427:SF6">
    <property type="entry name" value="CHLORIDE CHANNEL PROTEIN CLC-E"/>
    <property type="match status" value="1"/>
</dbReference>
<dbReference type="GO" id="GO:0009086">
    <property type="term" value="P:methionine biosynthetic process"/>
    <property type="evidence" value="ECO:0007669"/>
    <property type="project" value="UniProtKB-KW"/>
</dbReference>
<feature type="transmembrane region" description="Helical" evidence="12">
    <location>
        <begin position="207"/>
        <end position="228"/>
    </location>
</feature>
<dbReference type="Gene3D" id="3.10.580.10">
    <property type="entry name" value="CBS-domain"/>
    <property type="match status" value="1"/>
</dbReference>
<keyword evidence="4 12" id="KW-1133">Transmembrane helix</keyword>
<evidence type="ECO:0000259" key="13">
    <source>
        <dbReference type="PROSITE" id="PS51371"/>
    </source>
</evidence>
<dbReference type="FunFam" id="1.10.3080.10:FF:000018">
    <property type="entry name" value="Chloride transporter, ClC family"/>
    <property type="match status" value="1"/>
</dbReference>
<evidence type="ECO:0000256" key="6">
    <source>
        <dbReference type="ARBA" id="ARBA00023136"/>
    </source>
</evidence>
<protein>
    <submittedName>
        <fullName evidence="14">Voltage-gated ClC-type chloride channel ClcB</fullName>
    </submittedName>
</protein>
<feature type="transmembrane region" description="Helical" evidence="12">
    <location>
        <begin position="20"/>
        <end position="39"/>
    </location>
</feature>
<dbReference type="Pfam" id="PF00571">
    <property type="entry name" value="CBS"/>
    <property type="match status" value="2"/>
</dbReference>
<feature type="transmembrane region" description="Helical" evidence="12">
    <location>
        <begin position="248"/>
        <end position="266"/>
    </location>
</feature>
<feature type="transmembrane region" description="Helical" evidence="12">
    <location>
        <begin position="170"/>
        <end position="195"/>
    </location>
</feature>
<evidence type="ECO:0000256" key="4">
    <source>
        <dbReference type="ARBA" id="ARBA00022989"/>
    </source>
</evidence>
<dbReference type="AlphaFoldDB" id="A0A7G9YWU0"/>
<dbReference type="PROSITE" id="PS51371">
    <property type="entry name" value="CBS"/>
    <property type="match status" value="2"/>
</dbReference>
<evidence type="ECO:0000256" key="3">
    <source>
        <dbReference type="ARBA" id="ARBA00022692"/>
    </source>
</evidence>
<accession>A0A7G9YWU0</accession>
<evidence type="ECO:0000256" key="2">
    <source>
        <dbReference type="ARBA" id="ARBA00022448"/>
    </source>
</evidence>
<dbReference type="EMBL" id="MT631511">
    <property type="protein sequence ID" value="QNO52474.1"/>
    <property type="molecule type" value="Genomic_DNA"/>
</dbReference>
<keyword evidence="2" id="KW-0813">Transport</keyword>
<dbReference type="InterPro" id="IPR046342">
    <property type="entry name" value="CBS_dom_sf"/>
</dbReference>
<dbReference type="CDD" id="cd00400">
    <property type="entry name" value="Voltage_gated_ClC"/>
    <property type="match status" value="1"/>
</dbReference>
<keyword evidence="8" id="KW-0869">Chloride channel</keyword>
<dbReference type="InterPro" id="IPR000644">
    <property type="entry name" value="CBS_dom"/>
</dbReference>
<evidence type="ECO:0000256" key="11">
    <source>
        <dbReference type="PROSITE-ProRule" id="PRU00703"/>
    </source>
</evidence>
<proteinExistence type="predicted"/>
<dbReference type="SMART" id="SM00116">
    <property type="entry name" value="CBS"/>
    <property type="match status" value="2"/>
</dbReference>
<keyword evidence="11" id="KW-0129">CBS domain</keyword>
<keyword evidence="10" id="KW-0407">Ion channel</keyword>
<evidence type="ECO:0000313" key="14">
    <source>
        <dbReference type="EMBL" id="QNO52474.1"/>
    </source>
</evidence>
<evidence type="ECO:0000256" key="12">
    <source>
        <dbReference type="SAM" id="Phobius"/>
    </source>
</evidence>
<dbReference type="GO" id="GO:0005254">
    <property type="term" value="F:chloride channel activity"/>
    <property type="evidence" value="ECO:0007669"/>
    <property type="project" value="UniProtKB-KW"/>
</dbReference>
<dbReference type="SUPFAM" id="SSF81340">
    <property type="entry name" value="Clc chloride channel"/>
    <property type="match status" value="1"/>
</dbReference>
<dbReference type="Gene3D" id="1.10.3080.10">
    <property type="entry name" value="Clc chloride channel"/>
    <property type="match status" value="1"/>
</dbReference>
<sequence>MKEFSISTKELKYIGRWVPWSIVIGIGAGLGAIAFYLLLQAASAFFQGYVSGYYPVLPAGEPSIFSVPATSFRLWVLALIPAVGGLIAGLIIYSFAPEAEGHGTDAVIDAFHKKSGEIRRRVPIVKTIASAITIGSGGSAGREGPIAQIGGGFGSFIASRLKMSDRERRVMMLCGAAAGIGAIFKAPLGGALFGIEVLYKKDFEMESMVPAIVSSVMAYAVFCSFPNIGWGPIFTMPYDYTFNHPYELIFYAILGVACAAAAIFYIKVFYGTRGLFRRLNIPNHLKPAIGGAILGLLVLLVGYIEPEALDGILGMGYGCIQLAINVKCGLFILLVVAIAKIFATSFTIGSGGSGGVFGPSLVIGAMLGGLFGWLSLYLSQLFFPGAEIITEATLSAFVLVGMAAFIAGAAKVPIAAILMISEMAGSYSLLVPLMLTSVVAYTLSGGWTIYENQEKTRKESPAHSREFIVDILEGIKVKDAYMKDVLTIPADKTVKEGLYFAEEMGHMTYPVVDKDGKMVGITTIMALEKQREEGADYRKIGLICVKEQDVIVAYPDEFLEDVLHKMDTYNVGRLPVMKKEREEEKGPEELVGIISRSDIIREHCRRWSRVKGESS</sequence>
<evidence type="ECO:0000256" key="1">
    <source>
        <dbReference type="ARBA" id="ARBA00004141"/>
    </source>
</evidence>
<feature type="transmembrane region" description="Helical" evidence="12">
    <location>
        <begin position="74"/>
        <end position="96"/>
    </location>
</feature>
<feature type="transmembrane region" description="Helical" evidence="12">
    <location>
        <begin position="324"/>
        <end position="343"/>
    </location>
</feature>
<evidence type="ECO:0000256" key="7">
    <source>
        <dbReference type="ARBA" id="ARBA00023167"/>
    </source>
</evidence>
<dbReference type="InterPro" id="IPR014743">
    <property type="entry name" value="Cl-channel_core"/>
</dbReference>
<reference evidence="14" key="1">
    <citation type="submission" date="2020-06" db="EMBL/GenBank/DDBJ databases">
        <title>Unique genomic features of the anaerobic methanotrophic archaea.</title>
        <authorList>
            <person name="Chadwick G.L."/>
            <person name="Skennerton C.T."/>
            <person name="Laso-Perez R."/>
            <person name="Leu A.O."/>
            <person name="Speth D.R."/>
            <person name="Yu H."/>
            <person name="Morgan-Lang C."/>
            <person name="Hatzenpichler R."/>
            <person name="Goudeau D."/>
            <person name="Malmstrom R."/>
            <person name="Brazelton W.J."/>
            <person name="Woyke T."/>
            <person name="Hallam S.J."/>
            <person name="Tyson G.W."/>
            <person name="Wegener G."/>
            <person name="Boetius A."/>
            <person name="Orphan V."/>
        </authorList>
    </citation>
    <scope>NUCLEOTIDE SEQUENCE</scope>
</reference>
<dbReference type="PANTHER" id="PTHR43427">
    <property type="entry name" value="CHLORIDE CHANNEL PROTEIN CLC-E"/>
    <property type="match status" value="1"/>
</dbReference>
<keyword evidence="7" id="KW-0028">Amino-acid biosynthesis</keyword>
<keyword evidence="6 12" id="KW-0472">Membrane</keyword>
<keyword evidence="9" id="KW-0868">Chloride</keyword>
<evidence type="ECO:0000256" key="5">
    <source>
        <dbReference type="ARBA" id="ARBA00023065"/>
    </source>
</evidence>
<feature type="domain" description="CBS" evidence="13">
    <location>
        <begin position="481"/>
        <end position="537"/>
    </location>
</feature>
<dbReference type="InterPro" id="IPR001807">
    <property type="entry name" value="ClC"/>
</dbReference>
<dbReference type="InterPro" id="IPR050368">
    <property type="entry name" value="ClC-type_chloride_channel"/>
</dbReference>
<dbReference type="PRINTS" id="PR00762">
    <property type="entry name" value="CLCHANNEL"/>
</dbReference>
<evidence type="ECO:0000256" key="10">
    <source>
        <dbReference type="ARBA" id="ARBA00023303"/>
    </source>
</evidence>
<dbReference type="GO" id="GO:0034707">
    <property type="term" value="C:chloride channel complex"/>
    <property type="evidence" value="ECO:0007669"/>
    <property type="project" value="UniProtKB-KW"/>
</dbReference>
<feature type="transmembrane region" description="Helical" evidence="12">
    <location>
        <begin position="396"/>
        <end position="420"/>
    </location>
</feature>